<comment type="caution">
    <text evidence="4">The sequence shown here is derived from an EMBL/GenBank/DDBJ whole genome shotgun (WGS) entry which is preliminary data.</text>
</comment>
<evidence type="ECO:0000256" key="1">
    <source>
        <dbReference type="SAM" id="MobiDB-lite"/>
    </source>
</evidence>
<dbReference type="EMBL" id="ATFF01000006">
    <property type="protein sequence ID" value="EPF31641.1"/>
    <property type="molecule type" value="Genomic_DNA"/>
</dbReference>
<sequence length="739" mass="83650">MRRIFVRFFFCILLSSALPFFAQELYSEQTNIPPAAKRIPPYNESLIGTKNGLFAVSALAVVPLWTEGSVDKILYGNGWFFLTSKGVLFSPDLKTFQLRNEGLPVNTIKEFDGGVKSFVREVRPLKDLEMLASDENVLVTLTKNEVFISKNAGLSWRSLGFSSKTAGGKAVAAAMVDEKTPSGTKKVLTVFHSHALYGLSYIQPDVPGAAWIDIKTGFETVPTLSYADEIADIAVLPSMNADGTLKEEVYLTQSFLPRLYRLDWERKAGVLIAKGTEAADTWDGLTACGDNLAFMSMDGLIVYNPQTFSVVSPTAGTDKIKKLLADTADIPRCGMFPSWMTGLNAPLMLNELWLTRPSTVQSAYADKIRAKRSLYVPAGQVVSKAGVDKFAGIIDANNLNSLVIDMKDDYGFLRYRSNDPLVSEKARESMYSIDIDAFIDRFKKKNIYLIARIVVFKDRNLYAWKSNKYAVWDGKKNAPWVGIKGYEDVPAEDGKAAEKKTLFYDEYWVDPYSEEVWEYNTAIAKELIRRGFDEIQFDYIRFPTDGKNIFDTQYRWRDKGMDMESALISFLSYARKNIQAPIGIDIYGANGWYRSGTRTGQDVELMAPYVDVICPMFYPSHFEQDFLAYTPIIERPYRIYFYGTYRNTVIARSQVLVRPWIQAFYLNVSFDRRFYDKDYVLRQMYGVRDAAESGYMYWNNAGRYTDISPDIGDAKNGSAYPWEKAERDKSARKPAVSGG</sequence>
<dbReference type="InterPro" id="IPR025275">
    <property type="entry name" value="DUF4015"/>
</dbReference>
<evidence type="ECO:0000313" key="5">
    <source>
        <dbReference type="Proteomes" id="UP000014541"/>
    </source>
</evidence>
<dbReference type="AlphaFoldDB" id="S3K3Y9"/>
<dbReference type="Gene3D" id="3.20.20.80">
    <property type="entry name" value="Glycosidases"/>
    <property type="match status" value="1"/>
</dbReference>
<proteinExistence type="predicted"/>
<protein>
    <recommendedName>
        <fullName evidence="3">DUF4015 domain-containing protein</fullName>
    </recommendedName>
</protein>
<dbReference type="InterPro" id="IPR017853">
    <property type="entry name" value="GH"/>
</dbReference>
<dbReference type="RefSeq" id="WP_016526250.1">
    <property type="nucleotide sequence ID" value="NZ_KE332518.1"/>
</dbReference>
<feature type="region of interest" description="Disordered" evidence="1">
    <location>
        <begin position="718"/>
        <end position="739"/>
    </location>
</feature>
<name>S3K3Y9_TREMA</name>
<reference evidence="4 5" key="1">
    <citation type="submission" date="2013-04" db="EMBL/GenBank/DDBJ databases">
        <title>The Genome Sequence of Treponema maltophilum ATCC 51939.</title>
        <authorList>
            <consortium name="The Broad Institute Genomics Platform"/>
            <person name="Earl A."/>
            <person name="Ward D."/>
            <person name="Feldgarden M."/>
            <person name="Gevers D."/>
            <person name="Leonetti C."/>
            <person name="Blanton J.M."/>
            <person name="Dewhirst F.E."/>
            <person name="Izard J."/>
            <person name="Walker B."/>
            <person name="Young S."/>
            <person name="Zeng Q."/>
            <person name="Gargeya S."/>
            <person name="Fitzgerald M."/>
            <person name="Haas B."/>
            <person name="Abouelleil A."/>
            <person name="Allen A.W."/>
            <person name="Alvarado L."/>
            <person name="Arachchi H.M."/>
            <person name="Berlin A.M."/>
            <person name="Chapman S.B."/>
            <person name="Gainer-Dewar J."/>
            <person name="Goldberg J."/>
            <person name="Griggs A."/>
            <person name="Gujja S."/>
            <person name="Hansen M."/>
            <person name="Howarth C."/>
            <person name="Imamovic A."/>
            <person name="Ireland A."/>
            <person name="Larimer J."/>
            <person name="McCowan C."/>
            <person name="Murphy C."/>
            <person name="Pearson M."/>
            <person name="Poon T.W."/>
            <person name="Priest M."/>
            <person name="Roberts A."/>
            <person name="Saif S."/>
            <person name="Shea T."/>
            <person name="Sisk P."/>
            <person name="Sykes S."/>
            <person name="Wortman J."/>
            <person name="Nusbaum C."/>
            <person name="Birren B."/>
        </authorList>
    </citation>
    <scope>NUCLEOTIDE SEQUENCE [LARGE SCALE GENOMIC DNA]</scope>
    <source>
        <strain evidence="4 5">ATCC 51939</strain>
    </source>
</reference>
<organism evidence="4 5">
    <name type="scientific">Treponema maltophilum ATCC 51939</name>
    <dbReference type="NCBI Taxonomy" id="1125699"/>
    <lineage>
        <taxon>Bacteria</taxon>
        <taxon>Pseudomonadati</taxon>
        <taxon>Spirochaetota</taxon>
        <taxon>Spirochaetia</taxon>
        <taxon>Spirochaetales</taxon>
        <taxon>Treponemataceae</taxon>
        <taxon>Treponema</taxon>
    </lineage>
</organism>
<keyword evidence="5" id="KW-1185">Reference proteome</keyword>
<dbReference type="Proteomes" id="UP000014541">
    <property type="component" value="Unassembled WGS sequence"/>
</dbReference>
<dbReference type="Pfam" id="PF13200">
    <property type="entry name" value="DUF4015"/>
    <property type="match status" value="1"/>
</dbReference>
<evidence type="ECO:0000256" key="2">
    <source>
        <dbReference type="SAM" id="SignalP"/>
    </source>
</evidence>
<dbReference type="SUPFAM" id="SSF51445">
    <property type="entry name" value="(Trans)glycosidases"/>
    <property type="match status" value="2"/>
</dbReference>
<dbReference type="STRING" id="1125699.HMPREF9194_01992"/>
<feature type="chain" id="PRO_5004511214" description="DUF4015 domain-containing protein" evidence="2">
    <location>
        <begin position="23"/>
        <end position="739"/>
    </location>
</feature>
<keyword evidence="2" id="KW-0732">Signal</keyword>
<feature type="domain" description="DUF4015" evidence="3">
    <location>
        <begin position="374"/>
        <end position="704"/>
    </location>
</feature>
<dbReference type="HOGENOM" id="CLU_351226_0_0_12"/>
<dbReference type="eggNOG" id="COG1306">
    <property type="taxonomic scope" value="Bacteria"/>
</dbReference>
<accession>S3K3Y9</accession>
<gene>
    <name evidence="4" type="ORF">HMPREF9194_01992</name>
</gene>
<evidence type="ECO:0000313" key="4">
    <source>
        <dbReference type="EMBL" id="EPF31641.1"/>
    </source>
</evidence>
<feature type="signal peptide" evidence="2">
    <location>
        <begin position="1"/>
        <end position="22"/>
    </location>
</feature>
<evidence type="ECO:0000259" key="3">
    <source>
        <dbReference type="Pfam" id="PF13200"/>
    </source>
</evidence>
<dbReference type="PATRIC" id="fig|1125699.3.peg.2014"/>